<dbReference type="InterPro" id="IPR005017">
    <property type="entry name" value="OMPP1/FadL/TodX"/>
</dbReference>
<dbReference type="EMBL" id="UOFJ01000680">
    <property type="protein sequence ID" value="VAW72695.1"/>
    <property type="molecule type" value="Genomic_DNA"/>
</dbReference>
<dbReference type="GO" id="GO:0009279">
    <property type="term" value="C:cell outer membrane"/>
    <property type="evidence" value="ECO:0007669"/>
    <property type="project" value="UniProtKB-SubCell"/>
</dbReference>
<dbReference type="GO" id="GO:0015483">
    <property type="term" value="F:long-chain fatty acid transporting porin activity"/>
    <property type="evidence" value="ECO:0007669"/>
    <property type="project" value="TreeGrafter"/>
</dbReference>
<reference evidence="7" key="1">
    <citation type="submission" date="2018-06" db="EMBL/GenBank/DDBJ databases">
        <authorList>
            <person name="Zhirakovskaya E."/>
        </authorList>
    </citation>
    <scope>NUCLEOTIDE SEQUENCE</scope>
</reference>
<evidence type="ECO:0000256" key="1">
    <source>
        <dbReference type="ARBA" id="ARBA00004571"/>
    </source>
</evidence>
<gene>
    <name evidence="7" type="ORF">MNBD_GAMMA10-2639</name>
</gene>
<dbReference type="AlphaFoldDB" id="A0A3B0XWF3"/>
<dbReference type="Gene3D" id="2.40.160.60">
    <property type="entry name" value="Outer membrane protein transport protein (OMPP1/FadL/TodX)"/>
    <property type="match status" value="1"/>
</dbReference>
<protein>
    <submittedName>
        <fullName evidence="7">Long-chain fatty acid transport protein</fullName>
    </submittedName>
</protein>
<dbReference type="PANTHER" id="PTHR35093:SF3">
    <property type="entry name" value="LONG-CHAIN FATTY ACID TRANSPORT PROTEIN"/>
    <property type="match status" value="1"/>
</dbReference>
<evidence type="ECO:0000313" key="7">
    <source>
        <dbReference type="EMBL" id="VAW72695.1"/>
    </source>
</evidence>
<accession>A0A3B0XWF3</accession>
<dbReference type="SUPFAM" id="SSF56935">
    <property type="entry name" value="Porins"/>
    <property type="match status" value="1"/>
</dbReference>
<evidence type="ECO:0000256" key="3">
    <source>
        <dbReference type="ARBA" id="ARBA00022692"/>
    </source>
</evidence>
<keyword evidence="2" id="KW-1134">Transmembrane beta strand</keyword>
<organism evidence="7">
    <name type="scientific">hydrothermal vent metagenome</name>
    <dbReference type="NCBI Taxonomy" id="652676"/>
    <lineage>
        <taxon>unclassified sequences</taxon>
        <taxon>metagenomes</taxon>
        <taxon>ecological metagenomes</taxon>
    </lineage>
</organism>
<proteinExistence type="predicted"/>
<keyword evidence="3" id="KW-0812">Transmembrane</keyword>
<keyword evidence="4" id="KW-0732">Signal</keyword>
<evidence type="ECO:0000256" key="5">
    <source>
        <dbReference type="ARBA" id="ARBA00023136"/>
    </source>
</evidence>
<evidence type="ECO:0000256" key="2">
    <source>
        <dbReference type="ARBA" id="ARBA00022452"/>
    </source>
</evidence>
<comment type="subcellular location">
    <subcellularLocation>
        <location evidence="1">Cell outer membrane</location>
        <topology evidence="1">Multi-pass membrane protein</topology>
    </subcellularLocation>
</comment>
<evidence type="ECO:0000256" key="4">
    <source>
        <dbReference type="ARBA" id="ARBA00022729"/>
    </source>
</evidence>
<keyword evidence="5" id="KW-0472">Membrane</keyword>
<evidence type="ECO:0000256" key="6">
    <source>
        <dbReference type="ARBA" id="ARBA00023237"/>
    </source>
</evidence>
<sequence length="447" mass="48440">MTNTTTAKKLVSTAISAVIASGVFYSSAQASGFALIENSASGQGNAFAGAAAYAEDASTVWFNPAGMTKLKNNQLLIAGNAIIPDSSFTNDGSTDGLNTPLGGANDNTNNIAFVPNFYWVTDFGEKTKFGLGVTTPFGLTTEYNDNWVGRYHGVKTQMRSINFNPSIAREVNDNLSIGVGINMFITDITLTSAVDFGSLLGAPQQVDGFAILQADNTTFNEFAWGFNLGFLYDFDQGTSLGVAYRSEIDVSTTGKARFKVPAAAAPILGSGAFQDTNIKSSVTLPQSLSVSVKHDFNSIKLLADITWTGWSSFDELRIQYANPFQPDTVTTENWDDTFRYSLGADFDVSQKMTLRTGVAYDETPIPGPQFRTPRIPGDNRTWLSFGITYRFAPSFIVDVGYSHLFIDDSEIDHTLETSLPPLNATLAGTYEASVDIISAQLRWNYDL</sequence>
<name>A0A3B0XWF3_9ZZZZ</name>
<dbReference type="Pfam" id="PF03349">
    <property type="entry name" value="Toluene_X"/>
    <property type="match status" value="1"/>
</dbReference>
<keyword evidence="6" id="KW-0998">Cell outer membrane</keyword>
<dbReference type="PANTHER" id="PTHR35093">
    <property type="entry name" value="OUTER MEMBRANE PROTEIN NMB0088-RELATED"/>
    <property type="match status" value="1"/>
</dbReference>